<evidence type="ECO:0000259" key="2">
    <source>
        <dbReference type="Pfam" id="PF02894"/>
    </source>
</evidence>
<dbReference type="OrthoDB" id="9815825at2"/>
<dbReference type="Gene3D" id="3.40.50.720">
    <property type="entry name" value="NAD(P)-binding Rossmann-like Domain"/>
    <property type="match status" value="1"/>
</dbReference>
<reference evidence="3 4" key="1">
    <citation type="journal article" date="2018" name="Front. Microbiol.">
        <title>Hydrolytic Capabilities as a Key to Environmental Success: Chitinolytic and Cellulolytic Acidobacteria From Acidic Sub-arctic Soils and Boreal Peatlands.</title>
        <authorList>
            <person name="Belova S.E."/>
            <person name="Ravin N.V."/>
            <person name="Pankratov T.A."/>
            <person name="Rakitin A.L."/>
            <person name="Ivanova A.A."/>
            <person name="Beletsky A.V."/>
            <person name="Mardanov A.V."/>
            <person name="Sinninghe Damste J.S."/>
            <person name="Dedysh S.N."/>
        </authorList>
    </citation>
    <scope>NUCLEOTIDE SEQUENCE [LARGE SCALE GENOMIC DNA]</scope>
    <source>
        <strain evidence="3 4">SBC82</strain>
    </source>
</reference>
<dbReference type="Pfam" id="PF01408">
    <property type="entry name" value="GFO_IDH_MocA"/>
    <property type="match status" value="1"/>
</dbReference>
<dbReference type="InterPro" id="IPR000683">
    <property type="entry name" value="Gfo/Idh/MocA-like_OxRdtase_N"/>
</dbReference>
<feature type="domain" description="Gfo/Idh/MocA-like oxidoreductase C-terminal" evidence="2">
    <location>
        <begin position="145"/>
        <end position="344"/>
    </location>
</feature>
<gene>
    <name evidence="3" type="ORF">ACPOL_2202</name>
</gene>
<dbReference type="Pfam" id="PF02894">
    <property type="entry name" value="GFO_IDH_MocA_C"/>
    <property type="match status" value="1"/>
</dbReference>
<dbReference type="SUPFAM" id="SSF55347">
    <property type="entry name" value="Glyceraldehyde-3-phosphate dehydrogenase-like, C-terminal domain"/>
    <property type="match status" value="1"/>
</dbReference>
<feature type="domain" description="Gfo/Idh/MocA-like oxidoreductase N-terminal" evidence="1">
    <location>
        <begin position="1"/>
        <end position="130"/>
    </location>
</feature>
<keyword evidence="4" id="KW-1185">Reference proteome</keyword>
<dbReference type="GO" id="GO:0000166">
    <property type="term" value="F:nucleotide binding"/>
    <property type="evidence" value="ECO:0007669"/>
    <property type="project" value="InterPro"/>
</dbReference>
<dbReference type="EMBL" id="CP030840">
    <property type="protein sequence ID" value="AXC11526.1"/>
    <property type="molecule type" value="Genomic_DNA"/>
</dbReference>
<dbReference type="InterPro" id="IPR051450">
    <property type="entry name" value="Gfo/Idh/MocA_Oxidoreductases"/>
</dbReference>
<dbReference type="RefSeq" id="WP_114206966.1">
    <property type="nucleotide sequence ID" value="NZ_CP030840.1"/>
</dbReference>
<dbReference type="Proteomes" id="UP000253606">
    <property type="component" value="Chromosome"/>
</dbReference>
<protein>
    <submittedName>
        <fullName evidence="3">Oxidoreductase domain protein</fullName>
    </submittedName>
</protein>
<dbReference type="AlphaFoldDB" id="A0A2Z5FYS8"/>
<sequence>MKILMAGLGGIGQRHLRNLRALLGNDVEIIAYRVRRLSSVITPTLQVDDSLDVEKVYGLRVFGDLDSALAERPDVSFICNPSSLHVPTALACVEAGSDIFVEKPLSNDLTVLPELQSAIEKRGTIAMVGYQLRFHPCFLRMQEIIKLGLLGNLLGVRATVGEYLPNWHRYEDYRTGYAARASLGGGVVLSQIHEFDYLYALFGEAKRLFSVAGHWSNLEVDVEDVASTLMQCEYAGRPLPVHLQQDYLQRPAHRQCEVVGDAGKAILDFPGLSVTLHQFDGATEERFTCEGLDRNLLFVNEIKHFLDCVKTRKKPLVDLAEGTKSLRLALAAKESAASGRVVELS</sequence>
<dbReference type="InterPro" id="IPR036291">
    <property type="entry name" value="NAD(P)-bd_dom_sf"/>
</dbReference>
<dbReference type="PANTHER" id="PTHR43377">
    <property type="entry name" value="BILIVERDIN REDUCTASE A"/>
    <property type="match status" value="1"/>
</dbReference>
<dbReference type="KEGG" id="abas:ACPOL_2202"/>
<accession>A0A2Z5FYS8</accession>
<evidence type="ECO:0000313" key="4">
    <source>
        <dbReference type="Proteomes" id="UP000253606"/>
    </source>
</evidence>
<evidence type="ECO:0000313" key="3">
    <source>
        <dbReference type="EMBL" id="AXC11526.1"/>
    </source>
</evidence>
<dbReference type="PANTHER" id="PTHR43377:SF1">
    <property type="entry name" value="BILIVERDIN REDUCTASE A"/>
    <property type="match status" value="1"/>
</dbReference>
<organism evidence="3 4">
    <name type="scientific">Acidisarcina polymorpha</name>
    <dbReference type="NCBI Taxonomy" id="2211140"/>
    <lineage>
        <taxon>Bacteria</taxon>
        <taxon>Pseudomonadati</taxon>
        <taxon>Acidobacteriota</taxon>
        <taxon>Terriglobia</taxon>
        <taxon>Terriglobales</taxon>
        <taxon>Acidobacteriaceae</taxon>
        <taxon>Acidisarcina</taxon>
    </lineage>
</organism>
<proteinExistence type="predicted"/>
<name>A0A2Z5FYS8_9BACT</name>
<dbReference type="SUPFAM" id="SSF51735">
    <property type="entry name" value="NAD(P)-binding Rossmann-fold domains"/>
    <property type="match status" value="1"/>
</dbReference>
<evidence type="ECO:0000259" key="1">
    <source>
        <dbReference type="Pfam" id="PF01408"/>
    </source>
</evidence>
<dbReference type="InterPro" id="IPR004104">
    <property type="entry name" value="Gfo/Idh/MocA-like_OxRdtase_C"/>
</dbReference>
<dbReference type="Gene3D" id="3.30.360.10">
    <property type="entry name" value="Dihydrodipicolinate Reductase, domain 2"/>
    <property type="match status" value="1"/>
</dbReference>